<dbReference type="AlphaFoldDB" id="A0A915IYN5"/>
<protein>
    <submittedName>
        <fullName evidence="3">Uncharacterized protein</fullName>
    </submittedName>
</protein>
<organism evidence="2 3">
    <name type="scientific">Romanomermis culicivorax</name>
    <name type="common">Nematode worm</name>
    <dbReference type="NCBI Taxonomy" id="13658"/>
    <lineage>
        <taxon>Eukaryota</taxon>
        <taxon>Metazoa</taxon>
        <taxon>Ecdysozoa</taxon>
        <taxon>Nematoda</taxon>
        <taxon>Enoplea</taxon>
        <taxon>Dorylaimia</taxon>
        <taxon>Mermithida</taxon>
        <taxon>Mermithoidea</taxon>
        <taxon>Mermithidae</taxon>
        <taxon>Romanomermis</taxon>
    </lineage>
</organism>
<accession>A0A915IYN5</accession>
<reference evidence="3" key="1">
    <citation type="submission" date="2022-11" db="UniProtKB">
        <authorList>
            <consortium name="WormBaseParasite"/>
        </authorList>
    </citation>
    <scope>IDENTIFICATION</scope>
</reference>
<feature type="compositionally biased region" description="Basic and acidic residues" evidence="1">
    <location>
        <begin position="33"/>
        <end position="48"/>
    </location>
</feature>
<evidence type="ECO:0000313" key="3">
    <source>
        <dbReference type="WBParaSite" id="nRc.2.0.1.t18934-RA"/>
    </source>
</evidence>
<evidence type="ECO:0000256" key="1">
    <source>
        <dbReference type="SAM" id="MobiDB-lite"/>
    </source>
</evidence>
<feature type="region of interest" description="Disordered" evidence="1">
    <location>
        <begin position="33"/>
        <end position="66"/>
    </location>
</feature>
<dbReference type="Proteomes" id="UP000887565">
    <property type="component" value="Unplaced"/>
</dbReference>
<proteinExistence type="predicted"/>
<dbReference type="WBParaSite" id="nRc.2.0.1.t18934-RA">
    <property type="protein sequence ID" value="nRc.2.0.1.t18934-RA"/>
    <property type="gene ID" value="nRc.2.0.1.g18934"/>
</dbReference>
<sequence length="66" mass="7389">DEPLSPVSLTVALSSIVKAAIIDKLTNDVLIPRDKMTDGNPNRTERNGTKISLSFRSVPYRRKRHV</sequence>
<keyword evidence="2" id="KW-1185">Reference proteome</keyword>
<name>A0A915IYN5_ROMCU</name>
<evidence type="ECO:0000313" key="2">
    <source>
        <dbReference type="Proteomes" id="UP000887565"/>
    </source>
</evidence>